<accession>A0A382X7C4</accession>
<dbReference type="AlphaFoldDB" id="A0A382X7C4"/>
<protein>
    <recommendedName>
        <fullName evidence="2">PpiC domain-containing protein</fullName>
    </recommendedName>
</protein>
<evidence type="ECO:0000313" key="1">
    <source>
        <dbReference type="EMBL" id="SVD66770.1"/>
    </source>
</evidence>
<reference evidence="1" key="1">
    <citation type="submission" date="2018-05" db="EMBL/GenBank/DDBJ databases">
        <authorList>
            <person name="Lanie J.A."/>
            <person name="Ng W.-L."/>
            <person name="Kazmierczak K.M."/>
            <person name="Andrzejewski T.M."/>
            <person name="Davidsen T.M."/>
            <person name="Wayne K.J."/>
            <person name="Tettelin H."/>
            <person name="Glass J.I."/>
            <person name="Rusch D."/>
            <person name="Podicherti R."/>
            <person name="Tsui H.-C.T."/>
            <person name="Winkler M.E."/>
        </authorList>
    </citation>
    <scope>NUCLEOTIDE SEQUENCE</scope>
</reference>
<organism evidence="1">
    <name type="scientific">marine metagenome</name>
    <dbReference type="NCBI Taxonomy" id="408172"/>
    <lineage>
        <taxon>unclassified sequences</taxon>
        <taxon>metagenomes</taxon>
        <taxon>ecological metagenomes</taxon>
    </lineage>
</organism>
<feature type="non-terminal residue" evidence="1">
    <location>
        <position position="272"/>
    </location>
</feature>
<name>A0A382X7C4_9ZZZZ</name>
<dbReference type="Gene3D" id="6.10.140.970">
    <property type="match status" value="1"/>
</dbReference>
<proteinExistence type="predicted"/>
<gene>
    <name evidence="1" type="ORF">METZ01_LOCUS419624</name>
</gene>
<evidence type="ECO:0008006" key="2">
    <source>
        <dbReference type="Google" id="ProtNLM"/>
    </source>
</evidence>
<feature type="non-terminal residue" evidence="1">
    <location>
        <position position="1"/>
    </location>
</feature>
<dbReference type="EMBL" id="UINC01165402">
    <property type="protein sequence ID" value="SVD66770.1"/>
    <property type="molecule type" value="Genomic_DNA"/>
</dbReference>
<dbReference type="InterPro" id="IPR027304">
    <property type="entry name" value="Trigger_fact/SurA_dom_sf"/>
</dbReference>
<dbReference type="SUPFAM" id="SSF109998">
    <property type="entry name" value="Triger factor/SurA peptide-binding domain-like"/>
    <property type="match status" value="1"/>
</dbReference>
<sequence length="272" mass="31621">VRTEDDLNQVLADLAAGRSFRKVLEPFAVNDAIAEGDGVAGWYNYAEAERRFRIPRRVFFAAELKHTLPPVRLPKGWQIYSFVDEREGELLAYYEQVRRIVHERQWDAINQQELELLKHKYAVDFNSEALDRLFVVVKAKPIRTAALSDRDGKIKLYTYDGGEMDLTTALKNLRQQGLSGPLPAQQVAAEVFEELLLRPLLFEREAIERGWAQEDDFLAWRQEMHNKIVLNALMDRKIEAGVKVSEMEAQEYYQENKSKFYTPDRVTIRELT</sequence>